<evidence type="ECO:0000256" key="10">
    <source>
        <dbReference type="ARBA" id="ARBA00048205"/>
    </source>
</evidence>
<evidence type="ECO:0000256" key="11">
    <source>
        <dbReference type="ARBA" id="ARBA00048802"/>
    </source>
</evidence>
<organism evidence="14 15">
    <name type="scientific">Hohaiivirga grylli</name>
    <dbReference type="NCBI Taxonomy" id="3133970"/>
    <lineage>
        <taxon>Bacteria</taxon>
        <taxon>Pseudomonadati</taxon>
        <taxon>Pseudomonadota</taxon>
        <taxon>Alphaproteobacteria</taxon>
        <taxon>Hyphomicrobiales</taxon>
        <taxon>Methylobacteriaceae</taxon>
        <taxon>Hohaiivirga</taxon>
    </lineage>
</organism>
<comment type="similarity">
    <text evidence="12">Belongs to the dus family.</text>
</comment>
<dbReference type="Gene3D" id="1.10.1200.80">
    <property type="entry name" value="Putative flavin oxidoreducatase, domain 2"/>
    <property type="match status" value="1"/>
</dbReference>
<keyword evidence="9 12" id="KW-0560">Oxidoreductase</keyword>
<keyword evidence="4 12" id="KW-0285">Flavoprotein</keyword>
<comment type="catalytic activity">
    <reaction evidence="11">
        <text>a 5,6-dihydrouridine in tRNA + NAD(+) = a uridine in tRNA + NADH + H(+)</text>
        <dbReference type="Rhea" id="RHEA:54452"/>
        <dbReference type="Rhea" id="RHEA-COMP:13339"/>
        <dbReference type="Rhea" id="RHEA-COMP:13887"/>
        <dbReference type="ChEBI" id="CHEBI:15378"/>
        <dbReference type="ChEBI" id="CHEBI:57540"/>
        <dbReference type="ChEBI" id="CHEBI:57945"/>
        <dbReference type="ChEBI" id="CHEBI:65315"/>
        <dbReference type="ChEBI" id="CHEBI:74443"/>
    </reaction>
</comment>
<evidence type="ECO:0000256" key="12">
    <source>
        <dbReference type="PIRNR" id="PIRNR006621"/>
    </source>
</evidence>
<proteinExistence type="inferred from homology"/>
<reference evidence="14 15" key="1">
    <citation type="submission" date="2024-04" db="EMBL/GenBank/DDBJ databases">
        <title>A novel species isolated from cricket.</title>
        <authorList>
            <person name="Wang H.-C."/>
        </authorList>
    </citation>
    <scope>NUCLEOTIDE SEQUENCE [LARGE SCALE GENOMIC DNA]</scope>
    <source>
        <strain evidence="14 15">WL0021</strain>
    </source>
</reference>
<dbReference type="PANTHER" id="PTHR45846:SF1">
    <property type="entry name" value="TRNA-DIHYDROURIDINE(47) SYNTHASE [NAD(P)(+)]-LIKE"/>
    <property type="match status" value="1"/>
</dbReference>
<name>A0ABV0BKQ0_9HYPH</name>
<protein>
    <recommendedName>
        <fullName evidence="12">tRNA-dihydrouridine synthase</fullName>
        <ecNumber evidence="12">1.3.1.-</ecNumber>
    </recommendedName>
</protein>
<comment type="catalytic activity">
    <reaction evidence="10">
        <text>a 5,6-dihydrouridine in tRNA + NADP(+) = a uridine in tRNA + NADPH + H(+)</text>
        <dbReference type="Rhea" id="RHEA:23624"/>
        <dbReference type="Rhea" id="RHEA-COMP:13339"/>
        <dbReference type="Rhea" id="RHEA-COMP:13887"/>
        <dbReference type="ChEBI" id="CHEBI:15378"/>
        <dbReference type="ChEBI" id="CHEBI:57783"/>
        <dbReference type="ChEBI" id="CHEBI:58349"/>
        <dbReference type="ChEBI" id="CHEBI:65315"/>
        <dbReference type="ChEBI" id="CHEBI:74443"/>
    </reaction>
</comment>
<dbReference type="PIRSF" id="PIRSF006621">
    <property type="entry name" value="Dus"/>
    <property type="match status" value="1"/>
</dbReference>
<dbReference type="InterPro" id="IPR018517">
    <property type="entry name" value="tRNA_hU_synthase_CS"/>
</dbReference>
<dbReference type="InterPro" id="IPR024036">
    <property type="entry name" value="tRNA-dHydroUridine_Synthase_C"/>
</dbReference>
<dbReference type="EMBL" id="JBBYXI010000002">
    <property type="protein sequence ID" value="MEN3930841.1"/>
    <property type="molecule type" value="Genomic_DNA"/>
</dbReference>
<feature type="domain" description="DUS-like FMN-binding" evidence="13">
    <location>
        <begin position="17"/>
        <end position="290"/>
    </location>
</feature>
<evidence type="ECO:0000313" key="15">
    <source>
        <dbReference type="Proteomes" id="UP001418637"/>
    </source>
</evidence>
<dbReference type="SUPFAM" id="SSF51395">
    <property type="entry name" value="FMN-linked oxidoreductases"/>
    <property type="match status" value="1"/>
</dbReference>
<dbReference type="InterPro" id="IPR004652">
    <property type="entry name" value="DusB-like"/>
</dbReference>
<evidence type="ECO:0000256" key="6">
    <source>
        <dbReference type="ARBA" id="ARBA00022694"/>
    </source>
</evidence>
<dbReference type="PROSITE" id="PS01136">
    <property type="entry name" value="UPF0034"/>
    <property type="match status" value="1"/>
</dbReference>
<keyword evidence="3" id="KW-0820">tRNA-binding</keyword>
<evidence type="ECO:0000256" key="5">
    <source>
        <dbReference type="ARBA" id="ARBA00022643"/>
    </source>
</evidence>
<evidence type="ECO:0000256" key="8">
    <source>
        <dbReference type="ARBA" id="ARBA00022884"/>
    </source>
</evidence>
<evidence type="ECO:0000256" key="2">
    <source>
        <dbReference type="ARBA" id="ARBA00002790"/>
    </source>
</evidence>
<evidence type="ECO:0000256" key="3">
    <source>
        <dbReference type="ARBA" id="ARBA00022555"/>
    </source>
</evidence>
<dbReference type="EC" id="1.3.1.-" evidence="12"/>
<dbReference type="PANTHER" id="PTHR45846">
    <property type="entry name" value="TRNA-DIHYDROURIDINE(47) SYNTHASE [NAD(P)(+)]-LIKE"/>
    <property type="match status" value="1"/>
</dbReference>
<evidence type="ECO:0000256" key="9">
    <source>
        <dbReference type="ARBA" id="ARBA00023002"/>
    </source>
</evidence>
<dbReference type="Pfam" id="PF01207">
    <property type="entry name" value="Dus"/>
    <property type="match status" value="1"/>
</dbReference>
<dbReference type="GO" id="GO:0016491">
    <property type="term" value="F:oxidoreductase activity"/>
    <property type="evidence" value="ECO:0007669"/>
    <property type="project" value="UniProtKB-KW"/>
</dbReference>
<accession>A0ABV0BKQ0</accession>
<keyword evidence="7" id="KW-0521">NADP</keyword>
<evidence type="ECO:0000256" key="7">
    <source>
        <dbReference type="ARBA" id="ARBA00022857"/>
    </source>
</evidence>
<comment type="cofactor">
    <cofactor evidence="1 12">
        <name>FMN</name>
        <dbReference type="ChEBI" id="CHEBI:58210"/>
    </cofactor>
</comment>
<comment type="caution">
    <text evidence="14">The sequence shown here is derived from an EMBL/GenBank/DDBJ whole genome shotgun (WGS) entry which is preliminary data.</text>
</comment>
<dbReference type="CDD" id="cd02801">
    <property type="entry name" value="DUS_like_FMN"/>
    <property type="match status" value="1"/>
</dbReference>
<comment type="function">
    <text evidence="2 12">Catalyzes the synthesis of 5,6-dihydrouridine (D), a modified base found in the D-loop of most tRNAs, via the reduction of the C5-C6 double bond in target uridines.</text>
</comment>
<dbReference type="InterPro" id="IPR013785">
    <property type="entry name" value="Aldolase_TIM"/>
</dbReference>
<sequence length="332" mass="35397">MLHSWSIGNVAIQGRTILAPLSGVTDLTFRQIAKRFGAALVVSEMVASDGLVHGSEEARLRSDGAGITPHVIQLAGRTPYWMAEGARVAEASGAAIIDINMGCPAKKVTGGYSGSALMRDLPLATDIIAATVAACSVPVTVKMRLGWDCSSINAPELARRAQDLGAQAITVHGRTRQQFYKGQADWNAIAEISEALDIPVIANGDISSEADARACMAAAKTDFVMIGRASMGRPWLVGQIGAALDKQPVPMPTPEERALAACEHYEGLLSSYGPRIAIKHARKHLAAYADIAVQDGFLVSDEDRRELVISQDPKRVFELLSRLFSQPGRKAA</sequence>
<keyword evidence="5 12" id="KW-0288">FMN</keyword>
<keyword evidence="6 12" id="KW-0819">tRNA processing</keyword>
<keyword evidence="15" id="KW-1185">Reference proteome</keyword>
<dbReference type="NCBIfam" id="TIGR00737">
    <property type="entry name" value="nifR3_yhdG"/>
    <property type="match status" value="1"/>
</dbReference>
<evidence type="ECO:0000256" key="4">
    <source>
        <dbReference type="ARBA" id="ARBA00022630"/>
    </source>
</evidence>
<gene>
    <name evidence="14" type="primary">dusB</name>
    <name evidence="14" type="ORF">WJT86_07180</name>
</gene>
<evidence type="ECO:0000313" key="14">
    <source>
        <dbReference type="EMBL" id="MEN3930841.1"/>
    </source>
</evidence>
<dbReference type="InterPro" id="IPR035587">
    <property type="entry name" value="DUS-like_FMN-bd"/>
</dbReference>
<dbReference type="Gene3D" id="3.20.20.70">
    <property type="entry name" value="Aldolase class I"/>
    <property type="match status" value="1"/>
</dbReference>
<evidence type="ECO:0000256" key="1">
    <source>
        <dbReference type="ARBA" id="ARBA00001917"/>
    </source>
</evidence>
<keyword evidence="8" id="KW-0694">RNA-binding</keyword>
<dbReference type="InterPro" id="IPR001269">
    <property type="entry name" value="DUS_fam"/>
</dbReference>
<dbReference type="Proteomes" id="UP001418637">
    <property type="component" value="Unassembled WGS sequence"/>
</dbReference>
<dbReference type="RefSeq" id="WP_346336866.1">
    <property type="nucleotide sequence ID" value="NZ_JBBYXI010000002.1"/>
</dbReference>
<evidence type="ECO:0000259" key="13">
    <source>
        <dbReference type="Pfam" id="PF01207"/>
    </source>
</evidence>